<protein>
    <submittedName>
        <fullName evidence="4">LysM repeat protein</fullName>
    </submittedName>
</protein>
<dbReference type="Pfam" id="PF01476">
    <property type="entry name" value="LysM"/>
    <property type="match status" value="3"/>
</dbReference>
<dbReference type="SMART" id="SM00257">
    <property type="entry name" value="LysM"/>
    <property type="match status" value="3"/>
</dbReference>
<feature type="domain" description="LysM" evidence="3">
    <location>
        <begin position="263"/>
        <end position="307"/>
    </location>
</feature>
<evidence type="ECO:0000256" key="1">
    <source>
        <dbReference type="SAM" id="MobiDB-lite"/>
    </source>
</evidence>
<dbReference type="PANTHER" id="PTHR33734">
    <property type="entry name" value="LYSM DOMAIN-CONTAINING GPI-ANCHORED PROTEIN 2"/>
    <property type="match status" value="1"/>
</dbReference>
<sequence length="468" mass="48093">MTEISERNAQPLPSPLAGLKPRRLRDDSDGAAPRERSKISRSMLSTVPIVLAGSLAVAGLGFTGPITDSSAKRTPDPKLETADHGTTQASKPSKRALSAALASANAAASPARPTTSAPAAELAVAEAAPSTYRVQGGDTVSSIAGRFGLSTASVLALNGLGWKSVIFPGQILKLTNAVTSVAPVAAPSASSSTERYTIGTGDTVSSIASNFGVSVQAILSANGLGWSSVIFPGRTLTIPRSGTAEVFETVAMVSPIASTTVTEEYTIRSGDTLGGIATKFGVSVSSLLSANNLSMSSLIFGGQTLKIARNAPAVVSTTAAAVVVTEATATTVTPLSPEMAANATTIVRVGQQLGVPDYGIVIALAAAMQESSLRNVDHGDRDSVGLFQQRPSTGWGTREQLLSPEYSSKLFYGGRDNPNVGITLGLLNIGGWESMSVTDAAQKVQISAYPNAYAKWETSARAWLAALK</sequence>
<accession>A0A2T0VED1</accession>
<name>A0A2T0VED1_9MICO</name>
<dbReference type="InterPro" id="IPR036779">
    <property type="entry name" value="LysM_dom_sf"/>
</dbReference>
<dbReference type="Gene3D" id="3.10.350.10">
    <property type="entry name" value="LysM domain"/>
    <property type="match status" value="3"/>
</dbReference>
<keyword evidence="2" id="KW-0472">Membrane</keyword>
<keyword evidence="5" id="KW-1185">Reference proteome</keyword>
<reference evidence="4 5" key="1">
    <citation type="submission" date="2018-03" db="EMBL/GenBank/DDBJ databases">
        <title>Genomic Encyclopedia of Type Strains, Phase III (KMG-III): the genomes of soil and plant-associated and newly described type strains.</title>
        <authorList>
            <person name="Whitman W."/>
        </authorList>
    </citation>
    <scope>NUCLEOTIDE SEQUENCE [LARGE SCALE GENOMIC DNA]</scope>
    <source>
        <strain evidence="4 5">CGMCC 1.12484</strain>
    </source>
</reference>
<feature type="transmembrane region" description="Helical" evidence="2">
    <location>
        <begin position="43"/>
        <end position="62"/>
    </location>
</feature>
<dbReference type="PANTHER" id="PTHR33734:SF22">
    <property type="entry name" value="MEMBRANE-BOUND LYTIC MUREIN TRANSGLYCOSYLASE D"/>
    <property type="match status" value="1"/>
</dbReference>
<feature type="region of interest" description="Disordered" evidence="1">
    <location>
        <begin position="1"/>
        <end position="43"/>
    </location>
</feature>
<evidence type="ECO:0000313" key="5">
    <source>
        <dbReference type="Proteomes" id="UP000237983"/>
    </source>
</evidence>
<feature type="region of interest" description="Disordered" evidence="1">
    <location>
        <begin position="66"/>
        <end position="94"/>
    </location>
</feature>
<keyword evidence="2" id="KW-1133">Transmembrane helix</keyword>
<gene>
    <name evidence="4" type="ORF">B0I08_104242</name>
</gene>
<feature type="compositionally biased region" description="Basic and acidic residues" evidence="1">
    <location>
        <begin position="70"/>
        <end position="83"/>
    </location>
</feature>
<dbReference type="PROSITE" id="PS51782">
    <property type="entry name" value="LYSM"/>
    <property type="match status" value="3"/>
</dbReference>
<dbReference type="CDD" id="cd00118">
    <property type="entry name" value="LysM"/>
    <property type="match status" value="3"/>
</dbReference>
<feature type="compositionally biased region" description="Basic and acidic residues" evidence="1">
    <location>
        <begin position="24"/>
        <end position="38"/>
    </location>
</feature>
<comment type="caution">
    <text evidence="4">The sequence shown here is derived from an EMBL/GenBank/DDBJ whole genome shotgun (WGS) entry which is preliminary data.</text>
</comment>
<dbReference type="EMBL" id="PVTL01000004">
    <property type="protein sequence ID" value="PRY68539.1"/>
    <property type="molecule type" value="Genomic_DNA"/>
</dbReference>
<proteinExistence type="predicted"/>
<feature type="domain" description="LysM" evidence="3">
    <location>
        <begin position="194"/>
        <end position="238"/>
    </location>
</feature>
<dbReference type="InterPro" id="IPR018392">
    <property type="entry name" value="LysM"/>
</dbReference>
<organism evidence="4 5">
    <name type="scientific">Glaciihabitans tibetensis</name>
    <dbReference type="NCBI Taxonomy" id="1266600"/>
    <lineage>
        <taxon>Bacteria</taxon>
        <taxon>Bacillati</taxon>
        <taxon>Actinomycetota</taxon>
        <taxon>Actinomycetes</taxon>
        <taxon>Micrococcales</taxon>
        <taxon>Microbacteriaceae</taxon>
        <taxon>Glaciihabitans</taxon>
    </lineage>
</organism>
<keyword evidence="2" id="KW-0812">Transmembrane</keyword>
<feature type="domain" description="LysM" evidence="3">
    <location>
        <begin position="130"/>
        <end position="174"/>
    </location>
</feature>
<dbReference type="SUPFAM" id="SSF54106">
    <property type="entry name" value="LysM domain"/>
    <property type="match status" value="3"/>
</dbReference>
<evidence type="ECO:0000256" key="2">
    <source>
        <dbReference type="SAM" id="Phobius"/>
    </source>
</evidence>
<evidence type="ECO:0000259" key="3">
    <source>
        <dbReference type="PROSITE" id="PS51782"/>
    </source>
</evidence>
<dbReference type="Proteomes" id="UP000237983">
    <property type="component" value="Unassembled WGS sequence"/>
</dbReference>
<dbReference type="RefSeq" id="WP_181243357.1">
    <property type="nucleotide sequence ID" value="NZ_PVTL01000004.1"/>
</dbReference>
<evidence type="ECO:0000313" key="4">
    <source>
        <dbReference type="EMBL" id="PRY68539.1"/>
    </source>
</evidence>
<dbReference type="AlphaFoldDB" id="A0A2T0VED1"/>